<accession>A0A7V8VFD0</accession>
<dbReference type="InterPro" id="IPR015424">
    <property type="entry name" value="PyrdxlP-dep_Trfase"/>
</dbReference>
<dbReference type="Proteomes" id="UP000542342">
    <property type="component" value="Unassembled WGS sequence"/>
</dbReference>
<evidence type="ECO:0000256" key="3">
    <source>
        <dbReference type="PIRSR" id="PIRSR000390-1"/>
    </source>
</evidence>
<evidence type="ECO:0000313" key="8">
    <source>
        <dbReference type="Proteomes" id="UP000542342"/>
    </source>
</evidence>
<dbReference type="PIRSF" id="PIRSF000390">
    <property type="entry name" value="PLP_StrS"/>
    <property type="match status" value="1"/>
</dbReference>
<dbReference type="InterPro" id="IPR015421">
    <property type="entry name" value="PyrdxlP-dep_Trfase_major"/>
</dbReference>
<dbReference type="Gene3D" id="3.90.1150.10">
    <property type="entry name" value="Aspartate Aminotransferase, domain 1"/>
    <property type="match status" value="1"/>
</dbReference>
<dbReference type="RefSeq" id="WP_194538631.1">
    <property type="nucleotide sequence ID" value="NZ_JACEFB010000009.1"/>
</dbReference>
<feature type="modified residue" description="N6-(pyridoxal phosphate)lysine" evidence="4">
    <location>
        <position position="204"/>
    </location>
</feature>
<dbReference type="InterPro" id="IPR000653">
    <property type="entry name" value="DegT/StrS_aminotransferase"/>
</dbReference>
<dbReference type="InterPro" id="IPR015422">
    <property type="entry name" value="PyrdxlP-dep_Trfase_small"/>
</dbReference>
<feature type="region of interest" description="Disordered" evidence="6">
    <location>
        <begin position="1"/>
        <end position="25"/>
    </location>
</feature>
<feature type="compositionally biased region" description="Basic and acidic residues" evidence="6">
    <location>
        <begin position="1"/>
        <end position="12"/>
    </location>
</feature>
<dbReference type="SUPFAM" id="SSF53383">
    <property type="entry name" value="PLP-dependent transferases"/>
    <property type="match status" value="1"/>
</dbReference>
<proteinExistence type="inferred from homology"/>
<keyword evidence="7" id="KW-0808">Transferase</keyword>
<dbReference type="GO" id="GO:0008483">
    <property type="term" value="F:transaminase activity"/>
    <property type="evidence" value="ECO:0007669"/>
    <property type="project" value="UniProtKB-KW"/>
</dbReference>
<keyword evidence="8" id="KW-1185">Reference proteome</keyword>
<gene>
    <name evidence="7" type="ORF">H0921_12635</name>
</gene>
<dbReference type="Pfam" id="PF01041">
    <property type="entry name" value="DegT_DnrJ_EryC1"/>
    <property type="match status" value="1"/>
</dbReference>
<keyword evidence="1 4" id="KW-0663">Pyridoxal phosphate</keyword>
<sequence>MNRRCAGSEERPALLGGRPVRPDGPPLWPGTNAAVEEALRRAAAAGLWGRYHSEQSEALSAELAEFFQVPHVLLCASGTLAVEAALRACGVGAGDEVLLAAYDYEGNFLSVHAVGAVPVLVDVTALSWQLDAELLAAAASPRVKAVICSHLHGGIVDMPAVLELARQRGWYVIEDAAQAIGGQLQGRRLGSWGDIGVVSFGGSKLVAAGRGGALLCHEARLAQRLRLWLRRGPQEWAALSELQAAVVRPQLEQLPARTAQRAARAARLEAALAPFGALRRLAPLETPQTQPAFYKLGWDYDAAAFGLSRAHFLAALQAEGIAIAPGFRALHLHRSPSRYRAATPLRHATAAHHRCVLLHHPVLSGSEEDVLQIAQAVAKIHRYRQELAALPLPAPALSQD</sequence>
<comment type="caution">
    <text evidence="7">The sequence shown here is derived from an EMBL/GenBank/DDBJ whole genome shotgun (WGS) entry which is preliminary data.</text>
</comment>
<dbReference type="EMBL" id="JACEFB010000009">
    <property type="protein sequence ID" value="MBA2227008.1"/>
    <property type="molecule type" value="Genomic_DNA"/>
</dbReference>
<dbReference type="PANTHER" id="PTHR30244:SF36">
    <property type="entry name" value="3-OXO-GLUCOSE-6-PHOSPHATE:GLUTAMATE AMINOTRANSFERASE"/>
    <property type="match status" value="1"/>
</dbReference>
<dbReference type="Gene3D" id="3.40.640.10">
    <property type="entry name" value="Type I PLP-dependent aspartate aminotransferase-like (Major domain)"/>
    <property type="match status" value="1"/>
</dbReference>
<evidence type="ECO:0000256" key="5">
    <source>
        <dbReference type="RuleBase" id="RU004508"/>
    </source>
</evidence>
<feature type="active site" description="Proton acceptor" evidence="3">
    <location>
        <position position="204"/>
    </location>
</feature>
<dbReference type="AlphaFoldDB" id="A0A7V8VFD0"/>
<evidence type="ECO:0000256" key="6">
    <source>
        <dbReference type="SAM" id="MobiDB-lite"/>
    </source>
</evidence>
<keyword evidence="7" id="KW-0032">Aminotransferase</keyword>
<evidence type="ECO:0000256" key="2">
    <source>
        <dbReference type="ARBA" id="ARBA00037999"/>
    </source>
</evidence>
<organism evidence="7 8">
    <name type="scientific">Thermogemmata fonticola</name>
    <dbReference type="NCBI Taxonomy" id="2755323"/>
    <lineage>
        <taxon>Bacteria</taxon>
        <taxon>Pseudomonadati</taxon>
        <taxon>Planctomycetota</taxon>
        <taxon>Planctomycetia</taxon>
        <taxon>Gemmatales</taxon>
        <taxon>Gemmataceae</taxon>
        <taxon>Thermogemmata</taxon>
    </lineage>
</organism>
<protein>
    <submittedName>
        <fullName evidence="7">Aminotransferase class V-fold PLP-dependent enzyme</fullName>
    </submittedName>
</protein>
<evidence type="ECO:0000256" key="4">
    <source>
        <dbReference type="PIRSR" id="PIRSR000390-2"/>
    </source>
</evidence>
<dbReference type="GO" id="GO:0000271">
    <property type="term" value="P:polysaccharide biosynthetic process"/>
    <property type="evidence" value="ECO:0007669"/>
    <property type="project" value="TreeGrafter"/>
</dbReference>
<evidence type="ECO:0000256" key="1">
    <source>
        <dbReference type="ARBA" id="ARBA00022898"/>
    </source>
</evidence>
<evidence type="ECO:0000313" key="7">
    <source>
        <dbReference type="EMBL" id="MBA2227008.1"/>
    </source>
</evidence>
<dbReference type="GO" id="GO:0030170">
    <property type="term" value="F:pyridoxal phosphate binding"/>
    <property type="evidence" value="ECO:0007669"/>
    <property type="project" value="TreeGrafter"/>
</dbReference>
<comment type="similarity">
    <text evidence="2 5">Belongs to the DegT/DnrJ/EryC1 family.</text>
</comment>
<name>A0A7V8VFD0_9BACT</name>
<dbReference type="PANTHER" id="PTHR30244">
    <property type="entry name" value="TRANSAMINASE"/>
    <property type="match status" value="1"/>
</dbReference>
<reference evidence="7 8" key="1">
    <citation type="submission" date="2020-07" db="EMBL/GenBank/DDBJ databases">
        <title>Thermogemmata thermophila gen. nov., sp. nov., a novel moderate thermophilic planctomycete from a Kamchatka hot spring.</title>
        <authorList>
            <person name="Elcheninov A.G."/>
            <person name="Podosokorskaya O.A."/>
            <person name="Kovaleva O.L."/>
            <person name="Novikov A."/>
            <person name="Bonch-Osmolovskaya E.A."/>
            <person name="Toshchakov S.V."/>
            <person name="Kublanov I.V."/>
        </authorList>
    </citation>
    <scope>NUCLEOTIDE SEQUENCE [LARGE SCALE GENOMIC DNA]</scope>
    <source>
        <strain evidence="7 8">2918</strain>
    </source>
</reference>